<evidence type="ECO:0000313" key="2">
    <source>
        <dbReference type="EMBL" id="SDY11500.1"/>
    </source>
</evidence>
<dbReference type="AlphaFoldDB" id="A0A1H3H822"/>
<dbReference type="Proteomes" id="UP000199595">
    <property type="component" value="Unassembled WGS sequence"/>
</dbReference>
<keyword evidence="2" id="KW-0255">Endonuclease</keyword>
<dbReference type="Gene3D" id="1.10.30.50">
    <property type="match status" value="1"/>
</dbReference>
<evidence type="ECO:0000313" key="3">
    <source>
        <dbReference type="Proteomes" id="UP000199595"/>
    </source>
</evidence>
<feature type="domain" description="HNH endonuclease 5" evidence="1">
    <location>
        <begin position="49"/>
        <end position="93"/>
    </location>
</feature>
<keyword evidence="3" id="KW-1185">Reference proteome</keyword>
<keyword evidence="2" id="KW-0540">Nuclease</keyword>
<gene>
    <name evidence="2" type="ORF">SAMN05444411_1285</name>
</gene>
<name>A0A1H3H822_9FLAO</name>
<reference evidence="2 3" key="1">
    <citation type="submission" date="2016-10" db="EMBL/GenBank/DDBJ databases">
        <authorList>
            <person name="de Groot N.N."/>
        </authorList>
    </citation>
    <scope>NUCLEOTIDE SEQUENCE [LARGE SCALE GENOMIC DNA]</scope>
    <source>
        <strain evidence="2 3">DSM 24956</strain>
    </source>
</reference>
<proteinExistence type="predicted"/>
<dbReference type="RefSeq" id="WP_090126651.1">
    <property type="nucleotide sequence ID" value="NZ_FNNJ01000028.1"/>
</dbReference>
<sequence length="341" mass="39831">MNNREKRELIFKIYSDNFQSIVDNTDLKKTYDKDYGYYCPLCSEHFNKQNLDDKTLTLEHNPPKSLGGKGSILTCKKCNSKSGHSIDVELLNALETLDNYSFKPNSEFRTKFHNESTGDKGVNAKIKIDNEGKFIINVDSKNNNPKISEKFFNSASQTYHNPMFTTDLKNIGWQKKLSFNFPKPEPLNEKILAISLLKIAYLLAFEKLGYIFLFSKNMQIIRQQLDNPDKEIIKRPFWIKYDFPDDNLGVNIITKPRELRAFLIIFDLKTNSDKYRFAIVLPSLGENDDKIYDILPEQLTNGKGFINCELNNYINSNYDIKKVQETFKLVRYWDEIIEKME</sequence>
<protein>
    <submittedName>
        <fullName evidence="2">HNH endonuclease</fullName>
    </submittedName>
</protein>
<dbReference type="InterPro" id="IPR029471">
    <property type="entry name" value="HNH_5"/>
</dbReference>
<dbReference type="EMBL" id="FNNJ01000028">
    <property type="protein sequence ID" value="SDY11500.1"/>
    <property type="molecule type" value="Genomic_DNA"/>
</dbReference>
<dbReference type="OrthoDB" id="791350at2"/>
<dbReference type="GO" id="GO:0004519">
    <property type="term" value="F:endonuclease activity"/>
    <property type="evidence" value="ECO:0007669"/>
    <property type="project" value="UniProtKB-KW"/>
</dbReference>
<dbReference type="STRING" id="762486.SAMN05444411_1285"/>
<keyword evidence="2" id="KW-0378">Hydrolase</keyword>
<dbReference type="Pfam" id="PF14279">
    <property type="entry name" value="HNH_5"/>
    <property type="match status" value="1"/>
</dbReference>
<organism evidence="2 3">
    <name type="scientific">Lutibacter oricola</name>
    <dbReference type="NCBI Taxonomy" id="762486"/>
    <lineage>
        <taxon>Bacteria</taxon>
        <taxon>Pseudomonadati</taxon>
        <taxon>Bacteroidota</taxon>
        <taxon>Flavobacteriia</taxon>
        <taxon>Flavobacteriales</taxon>
        <taxon>Flavobacteriaceae</taxon>
        <taxon>Lutibacter</taxon>
    </lineage>
</organism>
<accession>A0A1H3H822</accession>
<evidence type="ECO:0000259" key="1">
    <source>
        <dbReference type="Pfam" id="PF14279"/>
    </source>
</evidence>